<evidence type="ECO:0000256" key="1">
    <source>
        <dbReference type="SAM" id="MobiDB-lite"/>
    </source>
</evidence>
<dbReference type="CDD" id="cd18719">
    <property type="entry name" value="PIN_Zc3h12a-N4BP1-like"/>
    <property type="match status" value="1"/>
</dbReference>
<dbReference type="GO" id="GO:0003729">
    <property type="term" value="F:mRNA binding"/>
    <property type="evidence" value="ECO:0007669"/>
    <property type="project" value="TreeGrafter"/>
</dbReference>
<organism evidence="3 4">
    <name type="scientific">Odynerus spinipes</name>
    <dbReference type="NCBI Taxonomy" id="1348599"/>
    <lineage>
        <taxon>Eukaryota</taxon>
        <taxon>Metazoa</taxon>
        <taxon>Ecdysozoa</taxon>
        <taxon>Arthropoda</taxon>
        <taxon>Hexapoda</taxon>
        <taxon>Insecta</taxon>
        <taxon>Pterygota</taxon>
        <taxon>Neoptera</taxon>
        <taxon>Endopterygota</taxon>
        <taxon>Hymenoptera</taxon>
        <taxon>Apocrita</taxon>
        <taxon>Aculeata</taxon>
        <taxon>Vespoidea</taxon>
        <taxon>Vespidae</taxon>
        <taxon>Eumeninae</taxon>
        <taxon>Odynerus</taxon>
    </lineage>
</organism>
<dbReference type="InterPro" id="IPR021869">
    <property type="entry name" value="RNase_Zc3h12_NYN"/>
</dbReference>
<proteinExistence type="predicted"/>
<reference evidence="3" key="2">
    <citation type="journal article" date="2023" name="Commun. Biol.">
        <title>Intrasexual cuticular hydrocarbon dimorphism in a wasp sheds light on hydrocarbon biosynthesis genes in Hymenoptera.</title>
        <authorList>
            <person name="Moris V.C."/>
            <person name="Podsiadlowski L."/>
            <person name="Martin S."/>
            <person name="Oeyen J.P."/>
            <person name="Donath A."/>
            <person name="Petersen M."/>
            <person name="Wilbrandt J."/>
            <person name="Misof B."/>
            <person name="Liedtke D."/>
            <person name="Thamm M."/>
            <person name="Scheiner R."/>
            <person name="Schmitt T."/>
            <person name="Niehuis O."/>
        </authorList>
    </citation>
    <scope>NUCLEOTIDE SEQUENCE</scope>
    <source>
        <strain evidence="3">GBR_01_08_01A</strain>
    </source>
</reference>
<dbReference type="GO" id="GO:0005634">
    <property type="term" value="C:nucleus"/>
    <property type="evidence" value="ECO:0007669"/>
    <property type="project" value="TreeGrafter"/>
</dbReference>
<dbReference type="InterPro" id="IPR051101">
    <property type="entry name" value="ZC3H12/N4BP1_RNase_Reg"/>
</dbReference>
<dbReference type="EMBL" id="JAIFRP010000002">
    <property type="protein sequence ID" value="KAK2588872.1"/>
    <property type="molecule type" value="Genomic_DNA"/>
</dbReference>
<gene>
    <name evidence="3" type="ORF">KPH14_001737</name>
</gene>
<dbReference type="GO" id="GO:0036464">
    <property type="term" value="C:cytoplasmic ribonucleoprotein granule"/>
    <property type="evidence" value="ECO:0007669"/>
    <property type="project" value="TreeGrafter"/>
</dbReference>
<sequence>MVNRSRKVDNNALKSQKKSLRRKKNVPVPMKKTSNSTINHKTNACTKITKKIYYESPIRLIKESKNCQVKKAKQSQKSNTCQIVPTTSLNDSVVILSDDEIEKTRALKHTLQNDAANGTIHSSLGELFKSFQQLRKNKENLFSHKRKRSIVECISPDTSCLIVSDTEELKPNSARANSKESSSKVLNETIDDIVVVWSSVDNSSKDKSVSNNVGIEECISDEEEHPRLFMLDYDGDSNNLKFLCSSSNNERQERHEGAEEEDNDLLFNKPGLKLPQCSKPNAPVNVQPQKSIRRISAKFYGKKSNTSHIPREKSKRATQNKTGKLREIIIDGCNVAMAYTHNKTFSEIGLKLVIDYFLSRGHSVKAFVPQHKRSLSHQLLEKLYTQGIVVFTPSRNIGGKKITPYDDRYILEYATLCKGIVISLDQYRDLYMEKPEWRDTIENRLLAPTFVGDYVMFPDDPLGRNGPTLEEFLRHNS</sequence>
<evidence type="ECO:0000313" key="3">
    <source>
        <dbReference type="EMBL" id="KAK2588872.1"/>
    </source>
</evidence>
<feature type="compositionally biased region" description="Basic residues" evidence="1">
    <location>
        <begin position="15"/>
        <end position="25"/>
    </location>
</feature>
<feature type="region of interest" description="Disordered" evidence="1">
    <location>
        <begin position="1"/>
        <end position="37"/>
    </location>
</feature>
<dbReference type="AlphaFoldDB" id="A0AAD9VWV2"/>
<dbReference type="FunFam" id="3.40.50.11980:FF:000001">
    <property type="entry name" value="ZC3H12A isoform 1"/>
    <property type="match status" value="1"/>
</dbReference>
<dbReference type="PANTHER" id="PTHR12876">
    <property type="entry name" value="N4BP1-RELATED"/>
    <property type="match status" value="1"/>
</dbReference>
<keyword evidence="4" id="KW-1185">Reference proteome</keyword>
<dbReference type="Proteomes" id="UP001258017">
    <property type="component" value="Unassembled WGS sequence"/>
</dbReference>
<protein>
    <recommendedName>
        <fullName evidence="2">RNase NYN domain-containing protein</fullName>
    </recommendedName>
</protein>
<evidence type="ECO:0000313" key="4">
    <source>
        <dbReference type="Proteomes" id="UP001258017"/>
    </source>
</evidence>
<feature type="domain" description="RNase NYN" evidence="2">
    <location>
        <begin position="325"/>
        <end position="471"/>
    </location>
</feature>
<reference evidence="3" key="1">
    <citation type="submission" date="2021-08" db="EMBL/GenBank/DDBJ databases">
        <authorList>
            <person name="Misof B."/>
            <person name="Oliver O."/>
            <person name="Podsiadlowski L."/>
            <person name="Donath A."/>
            <person name="Peters R."/>
            <person name="Mayer C."/>
            <person name="Rust J."/>
            <person name="Gunkel S."/>
            <person name="Lesny P."/>
            <person name="Martin S."/>
            <person name="Oeyen J.P."/>
            <person name="Petersen M."/>
            <person name="Panagiotis P."/>
            <person name="Wilbrandt J."/>
            <person name="Tanja T."/>
        </authorList>
    </citation>
    <scope>NUCLEOTIDE SEQUENCE</scope>
    <source>
        <strain evidence="3">GBR_01_08_01A</strain>
        <tissue evidence="3">Thorax + abdomen</tissue>
    </source>
</reference>
<dbReference type="PANTHER" id="PTHR12876:SF35">
    <property type="entry name" value="LD08718P-RELATED"/>
    <property type="match status" value="1"/>
</dbReference>
<comment type="caution">
    <text evidence="3">The sequence shown here is derived from an EMBL/GenBank/DDBJ whole genome shotgun (WGS) entry which is preliminary data.</text>
</comment>
<dbReference type="Pfam" id="PF11977">
    <property type="entry name" value="RNase_Zc3h12a"/>
    <property type="match status" value="1"/>
</dbReference>
<dbReference type="Gene3D" id="3.40.50.11980">
    <property type="match status" value="1"/>
</dbReference>
<name>A0AAD9VWV2_9HYME</name>
<dbReference type="GO" id="GO:0004521">
    <property type="term" value="F:RNA endonuclease activity"/>
    <property type="evidence" value="ECO:0007669"/>
    <property type="project" value="TreeGrafter"/>
</dbReference>
<accession>A0AAD9VWV2</accession>
<evidence type="ECO:0000259" key="2">
    <source>
        <dbReference type="Pfam" id="PF11977"/>
    </source>
</evidence>